<accession>A0AAV2QG59</accession>
<keyword evidence="1" id="KW-0812">Transmembrane</keyword>
<keyword evidence="1" id="KW-0472">Membrane</keyword>
<dbReference type="AlphaFoldDB" id="A0AAV2QG59"/>
<dbReference type="Proteomes" id="UP001497623">
    <property type="component" value="Unassembled WGS sequence"/>
</dbReference>
<sequence>MNIVTVVFSYLHTMANKGDVVYWSEDPGWWYKDRNRWDYHILATSSEWFLAGALCTYILTLIPEFKRIRVKRPIVELDRDRKQSRTLSQQKYDSDSAIVDIRL</sequence>
<gene>
    <name evidence="2" type="ORF">MNOR_LOCUS11746</name>
</gene>
<feature type="transmembrane region" description="Helical" evidence="1">
    <location>
        <begin position="39"/>
        <end position="62"/>
    </location>
</feature>
<keyword evidence="3" id="KW-1185">Reference proteome</keyword>
<protein>
    <submittedName>
        <fullName evidence="2">Uncharacterized protein</fullName>
    </submittedName>
</protein>
<name>A0AAV2QG59_MEGNR</name>
<keyword evidence="1" id="KW-1133">Transmembrane helix</keyword>
<comment type="caution">
    <text evidence="2">The sequence shown here is derived from an EMBL/GenBank/DDBJ whole genome shotgun (WGS) entry which is preliminary data.</text>
</comment>
<organism evidence="2 3">
    <name type="scientific">Meganyctiphanes norvegica</name>
    <name type="common">Northern krill</name>
    <name type="synonym">Thysanopoda norvegica</name>
    <dbReference type="NCBI Taxonomy" id="48144"/>
    <lineage>
        <taxon>Eukaryota</taxon>
        <taxon>Metazoa</taxon>
        <taxon>Ecdysozoa</taxon>
        <taxon>Arthropoda</taxon>
        <taxon>Crustacea</taxon>
        <taxon>Multicrustacea</taxon>
        <taxon>Malacostraca</taxon>
        <taxon>Eumalacostraca</taxon>
        <taxon>Eucarida</taxon>
        <taxon>Euphausiacea</taxon>
        <taxon>Euphausiidae</taxon>
        <taxon>Meganyctiphanes</taxon>
    </lineage>
</organism>
<evidence type="ECO:0000313" key="2">
    <source>
        <dbReference type="EMBL" id="CAL4082221.1"/>
    </source>
</evidence>
<dbReference type="EMBL" id="CAXKWB010006239">
    <property type="protein sequence ID" value="CAL4082221.1"/>
    <property type="molecule type" value="Genomic_DNA"/>
</dbReference>
<evidence type="ECO:0000313" key="3">
    <source>
        <dbReference type="Proteomes" id="UP001497623"/>
    </source>
</evidence>
<evidence type="ECO:0000256" key="1">
    <source>
        <dbReference type="SAM" id="Phobius"/>
    </source>
</evidence>
<proteinExistence type="predicted"/>
<reference evidence="2 3" key="1">
    <citation type="submission" date="2024-05" db="EMBL/GenBank/DDBJ databases">
        <authorList>
            <person name="Wallberg A."/>
        </authorList>
    </citation>
    <scope>NUCLEOTIDE SEQUENCE [LARGE SCALE GENOMIC DNA]</scope>
</reference>